<reference evidence="1" key="1">
    <citation type="journal article" date="2022" name="bioRxiv">
        <title>Sequencing and chromosome-scale assembly of the giantPleurodeles waltlgenome.</title>
        <authorList>
            <person name="Brown T."/>
            <person name="Elewa A."/>
            <person name="Iarovenko S."/>
            <person name="Subramanian E."/>
            <person name="Araus A.J."/>
            <person name="Petzold A."/>
            <person name="Susuki M."/>
            <person name="Suzuki K.-i.T."/>
            <person name="Hayashi T."/>
            <person name="Toyoda A."/>
            <person name="Oliveira C."/>
            <person name="Osipova E."/>
            <person name="Leigh N.D."/>
            <person name="Simon A."/>
            <person name="Yun M.H."/>
        </authorList>
    </citation>
    <scope>NUCLEOTIDE SEQUENCE</scope>
    <source>
        <strain evidence="1">20211129_DDA</strain>
        <tissue evidence="1">Liver</tissue>
    </source>
</reference>
<dbReference type="Proteomes" id="UP001066276">
    <property type="component" value="Chromosome 1_1"/>
</dbReference>
<sequence>MGRGAGRRAAWRAGGHADGPVRWAAGELPIVGGQLGARGKASIGVAGWCLGVLGGHLAVESDRGLPPLSLPLWLELDDFAAGYRWLLKLLHLERMAAWSDSLA</sequence>
<organism evidence="1 2">
    <name type="scientific">Pleurodeles waltl</name>
    <name type="common">Iberian ribbed newt</name>
    <dbReference type="NCBI Taxonomy" id="8319"/>
    <lineage>
        <taxon>Eukaryota</taxon>
        <taxon>Metazoa</taxon>
        <taxon>Chordata</taxon>
        <taxon>Craniata</taxon>
        <taxon>Vertebrata</taxon>
        <taxon>Euteleostomi</taxon>
        <taxon>Amphibia</taxon>
        <taxon>Batrachia</taxon>
        <taxon>Caudata</taxon>
        <taxon>Salamandroidea</taxon>
        <taxon>Salamandridae</taxon>
        <taxon>Pleurodelinae</taxon>
        <taxon>Pleurodeles</taxon>
    </lineage>
</organism>
<name>A0AAV7WRV6_PLEWA</name>
<dbReference type="AlphaFoldDB" id="A0AAV7WRV6"/>
<protein>
    <submittedName>
        <fullName evidence="1">Uncharacterized protein</fullName>
    </submittedName>
</protein>
<gene>
    <name evidence="1" type="ORF">NDU88_004446</name>
</gene>
<proteinExistence type="predicted"/>
<accession>A0AAV7WRV6</accession>
<keyword evidence="2" id="KW-1185">Reference proteome</keyword>
<evidence type="ECO:0000313" key="1">
    <source>
        <dbReference type="EMBL" id="KAJ1216847.1"/>
    </source>
</evidence>
<dbReference type="EMBL" id="JANPWB010000001">
    <property type="protein sequence ID" value="KAJ1216847.1"/>
    <property type="molecule type" value="Genomic_DNA"/>
</dbReference>
<evidence type="ECO:0000313" key="2">
    <source>
        <dbReference type="Proteomes" id="UP001066276"/>
    </source>
</evidence>
<comment type="caution">
    <text evidence="1">The sequence shown here is derived from an EMBL/GenBank/DDBJ whole genome shotgun (WGS) entry which is preliminary data.</text>
</comment>